<proteinExistence type="predicted"/>
<dbReference type="GO" id="GO:0009103">
    <property type="term" value="P:lipopolysaccharide biosynthetic process"/>
    <property type="evidence" value="ECO:0007669"/>
    <property type="project" value="TreeGrafter"/>
</dbReference>
<dbReference type="GO" id="GO:0016757">
    <property type="term" value="F:glycosyltransferase activity"/>
    <property type="evidence" value="ECO:0007669"/>
    <property type="project" value="TreeGrafter"/>
</dbReference>
<dbReference type="SUPFAM" id="SSF53756">
    <property type="entry name" value="UDP-Glycosyltransferase/glycogen phosphorylase"/>
    <property type="match status" value="1"/>
</dbReference>
<dbReference type="STRING" id="655015.B1812_15175"/>
<dbReference type="Pfam" id="PF13692">
    <property type="entry name" value="Glyco_trans_1_4"/>
    <property type="match status" value="1"/>
</dbReference>
<evidence type="ECO:0000313" key="3">
    <source>
        <dbReference type="Proteomes" id="UP000193978"/>
    </source>
</evidence>
<dbReference type="PANTHER" id="PTHR46401">
    <property type="entry name" value="GLYCOSYLTRANSFERASE WBBK-RELATED"/>
    <property type="match status" value="1"/>
</dbReference>
<keyword evidence="3" id="KW-1185">Reference proteome</keyword>
<dbReference type="PANTHER" id="PTHR46401:SF2">
    <property type="entry name" value="GLYCOSYLTRANSFERASE WBBK-RELATED"/>
    <property type="match status" value="1"/>
</dbReference>
<gene>
    <name evidence="2" type="ORF">B1812_15175</name>
</gene>
<dbReference type="Gene3D" id="3.40.50.2000">
    <property type="entry name" value="Glycogen Phosphorylase B"/>
    <property type="match status" value="2"/>
</dbReference>
<protein>
    <submittedName>
        <fullName evidence="2">Glycosyl transferase family 1</fullName>
    </submittedName>
</protein>
<dbReference type="KEGG" id="mbry:B1812_15175"/>
<keyword evidence="1 2" id="KW-0808">Transferase</keyword>
<evidence type="ECO:0000313" key="2">
    <source>
        <dbReference type="EMBL" id="ARN82206.1"/>
    </source>
</evidence>
<name>A0A1W6MXE3_9HYPH</name>
<sequence length="404" mass="45443">MDAITPSSGRGARWRDYRSKSRDLAVDQRHETSARFSDFLTTALLKDGWWPLIHGDQATWLLELARRAPLPAGLNVDEIDLIHANHFFVLPLVERMLEKRRVPVLLDTHDIQARQYELRNRAEFFIPPYTRYDEMLAVELDWTRRADVCVHINAEEHATFSRLLPTSRHELIYPSIAPASSHEAIGSRAMLVASNNAANYLSVRWFLKNVLPRAPQTPVSILGDIDKGVKRNDRKLYEKHRDLFKGRVGDIQAAYADAAVVLLPTTEGHGLSIKTVEAMSTGLPLVATSMAFRGMGIDPARLRNVFIADDAIAFATAMLRAMGERGDPIASDTRALYEERFSSDGYASRLGEIAIKLMGAVSKDGSLSPRRSLARYDEQERLSETTRNQIAPVLSKRRQISKAR</sequence>
<accession>A0A1W6MXE3</accession>
<evidence type="ECO:0000256" key="1">
    <source>
        <dbReference type="ARBA" id="ARBA00022679"/>
    </source>
</evidence>
<reference evidence="2 3" key="1">
    <citation type="submission" date="2017-02" db="EMBL/GenBank/DDBJ databases">
        <authorList>
            <person name="Peterson S.W."/>
        </authorList>
    </citation>
    <scope>NUCLEOTIDE SEQUENCE [LARGE SCALE GENOMIC DNA]</scope>
    <source>
        <strain evidence="2 3">S285</strain>
    </source>
</reference>
<dbReference type="OrthoDB" id="8432722at2"/>
<dbReference type="AlphaFoldDB" id="A0A1W6MXE3"/>
<organism evidence="2 3">
    <name type="scientific">Methylocystis bryophila</name>
    <dbReference type="NCBI Taxonomy" id="655015"/>
    <lineage>
        <taxon>Bacteria</taxon>
        <taxon>Pseudomonadati</taxon>
        <taxon>Pseudomonadota</taxon>
        <taxon>Alphaproteobacteria</taxon>
        <taxon>Hyphomicrobiales</taxon>
        <taxon>Methylocystaceae</taxon>
        <taxon>Methylocystis</taxon>
    </lineage>
</organism>
<dbReference type="Proteomes" id="UP000193978">
    <property type="component" value="Chromosome"/>
</dbReference>
<dbReference type="EMBL" id="CP019948">
    <property type="protein sequence ID" value="ARN82206.1"/>
    <property type="molecule type" value="Genomic_DNA"/>
</dbReference>